<evidence type="ECO:0000256" key="2">
    <source>
        <dbReference type="ARBA" id="ARBA00022980"/>
    </source>
</evidence>
<gene>
    <name evidence="7" type="ORF">RDI58_009007</name>
</gene>
<dbReference type="InterPro" id="IPR036919">
    <property type="entry name" value="Ribo_uL30_ferredoxin-like_sf"/>
</dbReference>
<dbReference type="SUPFAM" id="SSF55129">
    <property type="entry name" value="Ribosomal protein L30p/L7e"/>
    <property type="match status" value="1"/>
</dbReference>
<keyword evidence="4" id="KW-0812">Transmembrane</keyword>
<feature type="transmembrane region" description="Helical" evidence="4">
    <location>
        <begin position="318"/>
        <end position="335"/>
    </location>
</feature>
<evidence type="ECO:0000313" key="8">
    <source>
        <dbReference type="Proteomes" id="UP001371456"/>
    </source>
</evidence>
<comment type="similarity">
    <text evidence="1">Belongs to the universal ribosomal protein uL30 family.</text>
</comment>
<dbReference type="InterPro" id="IPR016082">
    <property type="entry name" value="Ribosomal_uL30_ferredoxin-like"/>
</dbReference>
<dbReference type="GO" id="GO:0000463">
    <property type="term" value="P:maturation of LSU-rRNA from tricistronic rRNA transcript (SSU-rRNA, 5.8S rRNA, LSU-rRNA)"/>
    <property type="evidence" value="ECO:0007669"/>
    <property type="project" value="TreeGrafter"/>
</dbReference>
<feature type="transmembrane region" description="Helical" evidence="4">
    <location>
        <begin position="284"/>
        <end position="302"/>
    </location>
</feature>
<evidence type="ECO:0000313" key="7">
    <source>
        <dbReference type="EMBL" id="KAK6795553.1"/>
    </source>
</evidence>
<evidence type="ECO:0000259" key="6">
    <source>
        <dbReference type="Pfam" id="PF08079"/>
    </source>
</evidence>
<dbReference type="InterPro" id="IPR039699">
    <property type="entry name" value="Ribosomal_uL30"/>
</dbReference>
<dbReference type="FunFam" id="3.30.1390.20:FF:000004">
    <property type="entry name" value="60S ribosomal protein L7"/>
    <property type="match status" value="1"/>
</dbReference>
<sequence>MAEEVPQPLNYIPEVILKKRKNNEEWAIRRKLQLEQKVKRLKSDNFVIKKPEQFIREYRDKEMDLVQMKQRGKNRSRRAFVMSDSRLLFVIRIGGKSDMHPRTRKLLYSLRLRKIFNGVFVKADARILEILQKVEPFVTYGYPNLKSIKDLIYKKGAGKIDNQRVPLTSNEVVEQALGQNGILCLEDVVTEIANVGPHFKEVTSFLCPFALTKPEKALQGKKKRFLDGGDSGNREDHINELGMEEGDDWIAPDKLYHILFCFFITIIFSFLAERTRYPFIHRRSIWVGSIISLAAGAAKEVADELGFFRSAGASTKDAVADVFGTLIAALAFSLYKSSFIHRRPDQSVQAKVLQMV</sequence>
<organism evidence="7 8">
    <name type="scientific">Solanum bulbocastanum</name>
    <name type="common">Wild potato</name>
    <dbReference type="NCBI Taxonomy" id="147425"/>
    <lineage>
        <taxon>Eukaryota</taxon>
        <taxon>Viridiplantae</taxon>
        <taxon>Streptophyta</taxon>
        <taxon>Embryophyta</taxon>
        <taxon>Tracheophyta</taxon>
        <taxon>Spermatophyta</taxon>
        <taxon>Magnoliopsida</taxon>
        <taxon>eudicotyledons</taxon>
        <taxon>Gunneridae</taxon>
        <taxon>Pentapetalae</taxon>
        <taxon>asterids</taxon>
        <taxon>lamiids</taxon>
        <taxon>Solanales</taxon>
        <taxon>Solanaceae</taxon>
        <taxon>Solanoideae</taxon>
        <taxon>Solaneae</taxon>
        <taxon>Solanum</taxon>
    </lineage>
</organism>
<keyword evidence="2" id="KW-0689">Ribosomal protein</keyword>
<keyword evidence="3" id="KW-0687">Ribonucleoprotein</keyword>
<dbReference type="Pfam" id="PF00327">
    <property type="entry name" value="Ribosomal_L30"/>
    <property type="match status" value="1"/>
</dbReference>
<evidence type="ECO:0000256" key="1">
    <source>
        <dbReference type="ARBA" id="ARBA00007594"/>
    </source>
</evidence>
<evidence type="ECO:0000256" key="3">
    <source>
        <dbReference type="ARBA" id="ARBA00023274"/>
    </source>
</evidence>
<feature type="transmembrane region" description="Helical" evidence="4">
    <location>
        <begin position="255"/>
        <end position="272"/>
    </location>
</feature>
<dbReference type="EMBL" id="JBANQN010000003">
    <property type="protein sequence ID" value="KAK6795553.1"/>
    <property type="molecule type" value="Genomic_DNA"/>
</dbReference>
<accession>A0AAN8YNQ2</accession>
<dbReference type="Proteomes" id="UP001371456">
    <property type="component" value="Unassembled WGS sequence"/>
</dbReference>
<dbReference type="AlphaFoldDB" id="A0AAN8YNQ2"/>
<protein>
    <submittedName>
        <fullName evidence="7">Uncharacterized protein</fullName>
    </submittedName>
</protein>
<proteinExistence type="inferred from homology"/>
<dbReference type="PANTHER" id="PTHR11524">
    <property type="entry name" value="60S RIBOSOMAL PROTEIN L7"/>
    <property type="match status" value="1"/>
</dbReference>
<feature type="domain" description="Large ribosomal subunit protein uL30 N-terminal eukaryotes" evidence="6">
    <location>
        <begin position="12"/>
        <end position="74"/>
    </location>
</feature>
<dbReference type="PANTHER" id="PTHR11524:SF36">
    <property type="entry name" value="LARGE RIBOSOMAL SUBUNIT PROTEIN UL30Z"/>
    <property type="match status" value="1"/>
</dbReference>
<dbReference type="GO" id="GO:0022625">
    <property type="term" value="C:cytosolic large ribosomal subunit"/>
    <property type="evidence" value="ECO:0007669"/>
    <property type="project" value="TreeGrafter"/>
</dbReference>
<dbReference type="InterPro" id="IPR035808">
    <property type="entry name" value="Ribosomal_uL30_euk_arc"/>
</dbReference>
<dbReference type="CDD" id="cd01657">
    <property type="entry name" value="Ribosomal_L7_archeal_euk"/>
    <property type="match status" value="1"/>
</dbReference>
<feature type="domain" description="Large ribosomal subunit protein uL30-like ferredoxin-like fold" evidence="5">
    <location>
        <begin position="88"/>
        <end position="138"/>
    </location>
</feature>
<dbReference type="GO" id="GO:0003735">
    <property type="term" value="F:structural constituent of ribosome"/>
    <property type="evidence" value="ECO:0007669"/>
    <property type="project" value="TreeGrafter"/>
</dbReference>
<dbReference type="NCBIfam" id="TIGR01310">
    <property type="entry name" value="uL30_euk"/>
    <property type="match status" value="1"/>
</dbReference>
<dbReference type="InterPro" id="IPR005998">
    <property type="entry name" value="Ribosomal_uL30_euk"/>
</dbReference>
<name>A0AAN8YNQ2_SOLBU</name>
<evidence type="ECO:0000256" key="4">
    <source>
        <dbReference type="SAM" id="Phobius"/>
    </source>
</evidence>
<dbReference type="Gene3D" id="3.30.1390.20">
    <property type="entry name" value="Ribosomal protein L30, ferredoxin-like fold domain"/>
    <property type="match status" value="1"/>
</dbReference>
<reference evidence="7 8" key="1">
    <citation type="submission" date="2024-02" db="EMBL/GenBank/DDBJ databases">
        <title>de novo genome assembly of Solanum bulbocastanum strain 11H21.</title>
        <authorList>
            <person name="Hosaka A.J."/>
        </authorList>
    </citation>
    <scope>NUCLEOTIDE SEQUENCE [LARGE SCALE GENOMIC DNA]</scope>
    <source>
        <tissue evidence="7">Young leaves</tissue>
    </source>
</reference>
<dbReference type="Pfam" id="PF08079">
    <property type="entry name" value="Ribosomal_L30_N"/>
    <property type="match status" value="1"/>
</dbReference>
<evidence type="ECO:0000259" key="5">
    <source>
        <dbReference type="Pfam" id="PF00327"/>
    </source>
</evidence>
<dbReference type="InterPro" id="IPR012988">
    <property type="entry name" value="Ribosomal_uL30_N_euk"/>
</dbReference>
<dbReference type="GO" id="GO:0003723">
    <property type="term" value="F:RNA binding"/>
    <property type="evidence" value="ECO:0007669"/>
    <property type="project" value="InterPro"/>
</dbReference>
<keyword evidence="8" id="KW-1185">Reference proteome</keyword>
<comment type="caution">
    <text evidence="7">The sequence shown here is derived from an EMBL/GenBank/DDBJ whole genome shotgun (WGS) entry which is preliminary data.</text>
</comment>
<keyword evidence="4" id="KW-1133">Transmembrane helix</keyword>
<keyword evidence="4" id="KW-0472">Membrane</keyword>